<keyword evidence="3" id="KW-1185">Reference proteome</keyword>
<dbReference type="SUPFAM" id="SSF53850">
    <property type="entry name" value="Periplasmic binding protein-like II"/>
    <property type="match status" value="1"/>
</dbReference>
<feature type="domain" description="SsuA/THI5-like" evidence="1">
    <location>
        <begin position="46"/>
        <end position="143"/>
    </location>
</feature>
<name>A0A7W9AL92_9SPHN</name>
<dbReference type="Gene3D" id="3.40.190.10">
    <property type="entry name" value="Periplasmic binding protein-like II"/>
    <property type="match status" value="1"/>
</dbReference>
<dbReference type="AlphaFoldDB" id="A0A7W9AL92"/>
<sequence length="303" mass="33665">MYGDGKLKLRALIGEYPKTQALREARIASDIIELDIADIAQAPKGFKPLVRELAFDVAEVSIITFLQAKAAGKPYALLPYVVNGKFHHDSLLVSTNAGIETPKDLEGKRIGMRMYSQTTPTWVRGFLQNDYGVDLSTIEWVTFEEPHVQEFPDPPGVVRGEKGKQLFDMLVGGELHAAFISGAPEDPRVRKLLADPASAAADWSRTHHGAVPINHMLAVRQELLDERPDAVREFFRLLHDARMAMDPAPTTAMLDREPYGVDKVRTAVDLANLYAVQQGLIPRAYSVDELFDEFTASLGNDKR</sequence>
<keyword evidence="2" id="KW-0456">Lyase</keyword>
<accession>A0A7W9AL92</accession>
<protein>
    <submittedName>
        <fullName evidence="2">4,5-dihydroxyphthalate decarboxylase</fullName>
        <ecNumber evidence="2">4.1.1.55</ecNumber>
    </submittedName>
</protein>
<organism evidence="2 3">
    <name type="scientific">Sphingobium boeckii</name>
    <dbReference type="NCBI Taxonomy" id="1082345"/>
    <lineage>
        <taxon>Bacteria</taxon>
        <taxon>Pseudomonadati</taxon>
        <taxon>Pseudomonadota</taxon>
        <taxon>Alphaproteobacteria</taxon>
        <taxon>Sphingomonadales</taxon>
        <taxon>Sphingomonadaceae</taxon>
        <taxon>Sphingobium</taxon>
    </lineage>
</organism>
<dbReference type="RefSeq" id="WP_184021957.1">
    <property type="nucleotide sequence ID" value="NZ_JACIJC010000008.1"/>
</dbReference>
<dbReference type="Proteomes" id="UP000549617">
    <property type="component" value="Unassembled WGS sequence"/>
</dbReference>
<dbReference type="Pfam" id="PF09084">
    <property type="entry name" value="NMT1"/>
    <property type="match status" value="1"/>
</dbReference>
<comment type="caution">
    <text evidence="2">The sequence shown here is derived from an EMBL/GenBank/DDBJ whole genome shotgun (WGS) entry which is preliminary data.</text>
</comment>
<dbReference type="InterPro" id="IPR015168">
    <property type="entry name" value="SsuA/THI5"/>
</dbReference>
<proteinExistence type="predicted"/>
<reference evidence="2 3" key="1">
    <citation type="submission" date="2020-08" db="EMBL/GenBank/DDBJ databases">
        <title>Genomic Encyclopedia of Type Strains, Phase IV (KMG-IV): sequencing the most valuable type-strain genomes for metagenomic binning, comparative biology and taxonomic classification.</title>
        <authorList>
            <person name="Goeker M."/>
        </authorList>
    </citation>
    <scope>NUCLEOTIDE SEQUENCE [LARGE SCALE GENOMIC DNA]</scope>
    <source>
        <strain evidence="2 3">DSM 25079</strain>
    </source>
</reference>
<evidence type="ECO:0000259" key="1">
    <source>
        <dbReference type="Pfam" id="PF09084"/>
    </source>
</evidence>
<evidence type="ECO:0000313" key="2">
    <source>
        <dbReference type="EMBL" id="MBB5687743.1"/>
    </source>
</evidence>
<evidence type="ECO:0000313" key="3">
    <source>
        <dbReference type="Proteomes" id="UP000549617"/>
    </source>
</evidence>
<gene>
    <name evidence="2" type="ORF">FHS49_003789</name>
</gene>
<dbReference type="EC" id="4.1.1.55" evidence="2"/>
<dbReference type="EMBL" id="JACIJC010000008">
    <property type="protein sequence ID" value="MBB5687743.1"/>
    <property type="molecule type" value="Genomic_DNA"/>
</dbReference>
<dbReference type="GO" id="GO:0018796">
    <property type="term" value="F:4,5-dihydroxyphthalate decarboxylase activity"/>
    <property type="evidence" value="ECO:0007669"/>
    <property type="project" value="UniProtKB-EC"/>
</dbReference>